<evidence type="ECO:0000313" key="10">
    <source>
        <dbReference type="EMBL" id="KAG6741155.1"/>
    </source>
</evidence>
<keyword evidence="5" id="KW-0732">Signal</keyword>
<keyword evidence="7" id="KW-0325">Glycoprotein</keyword>
<keyword evidence="4" id="KW-0433">Leucine-rich repeat</keyword>
<evidence type="ECO:0000256" key="9">
    <source>
        <dbReference type="ARBA" id="ARBA00041871"/>
    </source>
</evidence>
<dbReference type="Pfam" id="PF13855">
    <property type="entry name" value="LRR_8"/>
    <property type="match status" value="1"/>
</dbReference>
<dbReference type="OrthoDB" id="676979at2759"/>
<evidence type="ECO:0000256" key="4">
    <source>
        <dbReference type="ARBA" id="ARBA00022614"/>
    </source>
</evidence>
<dbReference type="InterPro" id="IPR051582">
    <property type="entry name" value="LRR_extensin-like_regulator"/>
</dbReference>
<gene>
    <name evidence="10" type="ORF">POTOM_056644</name>
</gene>
<dbReference type="PANTHER" id="PTHR32093:SF115">
    <property type="entry name" value="LEUCINE-RICH REPEAT EXTENSIN-LIKE PROTEIN 2"/>
    <property type="match status" value="1"/>
</dbReference>
<keyword evidence="6" id="KW-0677">Repeat</keyword>
<evidence type="ECO:0000256" key="5">
    <source>
        <dbReference type="ARBA" id="ARBA00022729"/>
    </source>
</evidence>
<evidence type="ECO:0000313" key="11">
    <source>
        <dbReference type="Proteomes" id="UP000886885"/>
    </source>
</evidence>
<comment type="subcellular location">
    <subcellularLocation>
        <location evidence="1">Secreted</location>
        <location evidence="1">Cell wall</location>
    </subcellularLocation>
</comment>
<organism evidence="10 11">
    <name type="scientific">Populus tomentosa</name>
    <name type="common">Chinese white poplar</name>
    <dbReference type="NCBI Taxonomy" id="118781"/>
    <lineage>
        <taxon>Eukaryota</taxon>
        <taxon>Viridiplantae</taxon>
        <taxon>Streptophyta</taxon>
        <taxon>Embryophyta</taxon>
        <taxon>Tracheophyta</taxon>
        <taxon>Spermatophyta</taxon>
        <taxon>Magnoliopsida</taxon>
        <taxon>eudicotyledons</taxon>
        <taxon>Gunneridae</taxon>
        <taxon>Pentapetalae</taxon>
        <taxon>rosids</taxon>
        <taxon>fabids</taxon>
        <taxon>Malpighiales</taxon>
        <taxon>Salicaceae</taxon>
        <taxon>Saliceae</taxon>
        <taxon>Populus</taxon>
    </lineage>
</organism>
<keyword evidence="2" id="KW-0134">Cell wall</keyword>
<dbReference type="PANTHER" id="PTHR32093">
    <property type="entry name" value="LEUCINE-RICH REPEAT EXTENSIN-LIKE PROTEIN 3-RELATED"/>
    <property type="match status" value="1"/>
</dbReference>
<reference evidence="10" key="1">
    <citation type="journal article" date="2020" name="bioRxiv">
        <title>Hybrid origin of Populus tomentosa Carr. identified through genome sequencing and phylogenomic analysis.</title>
        <authorList>
            <person name="An X."/>
            <person name="Gao K."/>
            <person name="Chen Z."/>
            <person name="Li J."/>
            <person name="Yang X."/>
            <person name="Yang X."/>
            <person name="Zhou J."/>
            <person name="Guo T."/>
            <person name="Zhao T."/>
            <person name="Huang S."/>
            <person name="Miao D."/>
            <person name="Khan W.U."/>
            <person name="Rao P."/>
            <person name="Ye M."/>
            <person name="Lei B."/>
            <person name="Liao W."/>
            <person name="Wang J."/>
            <person name="Ji L."/>
            <person name="Li Y."/>
            <person name="Guo B."/>
            <person name="Mustafa N.S."/>
            <person name="Li S."/>
            <person name="Yun Q."/>
            <person name="Keller S.R."/>
            <person name="Mao J."/>
            <person name="Zhang R."/>
            <person name="Strauss S.H."/>
        </authorList>
    </citation>
    <scope>NUCLEOTIDE SEQUENCE</scope>
    <source>
        <strain evidence="10">GM15</strain>
        <tissue evidence="10">Leaf</tissue>
    </source>
</reference>
<evidence type="ECO:0000256" key="3">
    <source>
        <dbReference type="ARBA" id="ARBA00022525"/>
    </source>
</evidence>
<keyword evidence="3" id="KW-0964">Secreted</keyword>
<dbReference type="AlphaFoldDB" id="A0A8X8C522"/>
<sequence>MSHHLVTLTDFLLRASAHSGALVGAMRLGEVAASFIIFSFNSARAFISSLPMVGLDTTTLRPFDRINNLVINPLSLPSFEDALDLALLLYALGSAFAFVCMQRLCDIAGGVSSEELRAASCDACMLSIISFAAHEDRDHDIDVCSYKGVFCAPSPKNKKIRVVAGIDLNHADIVGYLPTKLGLITDLAILHINSNRFCGVVRSSFRKMKLLHELDLSNNQFVGKFPKVVLSLPSLKYLDLRFNEFEGYVPSQLFDKPLDAIFLNDNSIGKMGKTLNEIILMNDNLTGCLPPKIGMLKKVTVFDISFNHLQGALPSSIGNMKSVE</sequence>
<evidence type="ECO:0000256" key="8">
    <source>
        <dbReference type="ARBA" id="ARBA00023278"/>
    </source>
</evidence>
<keyword evidence="11" id="KW-1185">Reference proteome</keyword>
<dbReference type="InterPro" id="IPR001611">
    <property type="entry name" value="Leu-rich_rpt"/>
</dbReference>
<dbReference type="Pfam" id="PF00560">
    <property type="entry name" value="LRR_1"/>
    <property type="match status" value="1"/>
</dbReference>
<proteinExistence type="predicted"/>
<evidence type="ECO:0000256" key="7">
    <source>
        <dbReference type="ARBA" id="ARBA00023180"/>
    </source>
</evidence>
<dbReference type="Proteomes" id="UP000886885">
    <property type="component" value="Chromosome 18A"/>
</dbReference>
<protein>
    <recommendedName>
        <fullName evidence="9">Cell wall hydroxyproline-rich glycoprotein</fullName>
    </recommendedName>
</protein>
<accession>A0A8X8C522</accession>
<evidence type="ECO:0000256" key="1">
    <source>
        <dbReference type="ARBA" id="ARBA00004191"/>
    </source>
</evidence>
<evidence type="ECO:0000256" key="2">
    <source>
        <dbReference type="ARBA" id="ARBA00022512"/>
    </source>
</evidence>
<keyword evidence="8" id="KW-0379">Hydroxylation</keyword>
<comment type="caution">
    <text evidence="10">The sequence shown here is derived from an EMBL/GenBank/DDBJ whole genome shotgun (WGS) entry which is preliminary data.</text>
</comment>
<dbReference type="FunFam" id="3.80.10.10:FF:000224">
    <property type="entry name" value="Leucine-rich repeat extensin-like protein 1"/>
    <property type="match status" value="1"/>
</dbReference>
<dbReference type="EMBL" id="JAAWWB010000035">
    <property type="protein sequence ID" value="KAG6741155.1"/>
    <property type="molecule type" value="Genomic_DNA"/>
</dbReference>
<evidence type="ECO:0000256" key="6">
    <source>
        <dbReference type="ARBA" id="ARBA00022737"/>
    </source>
</evidence>
<name>A0A8X8C522_POPTO</name>